<gene>
    <name evidence="3" type="ORF">FALBO_7332</name>
</gene>
<dbReference type="Proteomes" id="UP000554235">
    <property type="component" value="Unassembled WGS sequence"/>
</dbReference>
<evidence type="ECO:0000313" key="3">
    <source>
        <dbReference type="EMBL" id="KAF4465802.1"/>
    </source>
</evidence>
<accession>A0A8H4LAD8</accession>
<dbReference type="Pfam" id="PF24803">
    <property type="entry name" value="DUF7704"/>
    <property type="match status" value="1"/>
</dbReference>
<keyword evidence="1" id="KW-1133">Transmembrane helix</keyword>
<reference evidence="3 4" key="1">
    <citation type="submission" date="2020-01" db="EMBL/GenBank/DDBJ databases">
        <title>Identification and distribution of gene clusters putatively required for synthesis of sphingolipid metabolism inhibitors in phylogenetically diverse species of the filamentous fungus Fusarium.</title>
        <authorList>
            <person name="Kim H.-S."/>
            <person name="Busman M."/>
            <person name="Brown D.W."/>
            <person name="Divon H."/>
            <person name="Uhlig S."/>
            <person name="Proctor R.H."/>
        </authorList>
    </citation>
    <scope>NUCLEOTIDE SEQUENCE [LARGE SCALE GENOMIC DNA]</scope>
    <source>
        <strain evidence="3 4">NRRL 20459</strain>
    </source>
</reference>
<sequence>MAQPNIHSFYRVWFTCVDPITLVPTVYALIFTPEFMLEGLIPLTMSAYNPDQSFLFHQLAALYAFVAIMFAVVLRATPDIKVWRIIIGAVLLIDIAILASMYVSLEHQGRLELATWRWQDWGNLVFTGGVAIIRTIIQHLAEALIEISIQESFITTQSLNVDLLSPMNFLTAPEPLCPLDDIRTSRELIAKFVIAHFTAVAAFCNYLSLRDYDLATVEPILFLLCPLIVMVQTSIGLLLVNGALLSNLLVNRTPLREALNKYSHHLKMLFGKRPVARPSPRIARSSTGSLEAGGPTEMTRSTFAKFYLTIGRLLVVFGVLFQSVASIFLYARRIDKQGWESLTIVDYRSFELAIGGATVSVLSIALLLNIPGFAQPAPDPPYESCDHIQLLLPMLRGDTRRSRWWWCLSHAPEHNIGEWPMMLYGLCHIACMSNGSPVVIHRSHWLLGELVMRESLYLASYVFVPAVLGVLVVVEELTARLIGKRKPAGISVLLEMLSYPPLIYLGFTVLTPLAMLLSLGLVEGIFVVLWTKGNELYSFWSELAFAAAPGKSQPCPTLWKDPVSDYLWSLM</sequence>
<comment type="caution">
    <text evidence="3">The sequence shown here is derived from an EMBL/GenBank/DDBJ whole genome shotgun (WGS) entry which is preliminary data.</text>
</comment>
<feature type="transmembrane region" description="Helical" evidence="1">
    <location>
        <begin position="461"/>
        <end position="482"/>
    </location>
</feature>
<evidence type="ECO:0000313" key="4">
    <source>
        <dbReference type="Proteomes" id="UP000554235"/>
    </source>
</evidence>
<dbReference type="PANTHER" id="PTHR37019">
    <property type="entry name" value="CHROMOSOME 1, WHOLE GENOME SHOTGUN SEQUENCE"/>
    <property type="match status" value="1"/>
</dbReference>
<protein>
    <recommendedName>
        <fullName evidence="2">DUF7704 domain-containing protein</fullName>
    </recommendedName>
</protein>
<dbReference type="EMBL" id="JAADYS010000974">
    <property type="protein sequence ID" value="KAF4465802.1"/>
    <property type="molecule type" value="Genomic_DNA"/>
</dbReference>
<keyword evidence="1" id="KW-0812">Transmembrane</keyword>
<feature type="transmembrane region" description="Helical" evidence="1">
    <location>
        <begin position="12"/>
        <end position="33"/>
    </location>
</feature>
<feature type="transmembrane region" description="Helical" evidence="1">
    <location>
        <begin position="502"/>
        <end position="530"/>
    </location>
</feature>
<organism evidence="3 4">
    <name type="scientific">Fusarium albosuccineum</name>
    <dbReference type="NCBI Taxonomy" id="1237068"/>
    <lineage>
        <taxon>Eukaryota</taxon>
        <taxon>Fungi</taxon>
        <taxon>Dikarya</taxon>
        <taxon>Ascomycota</taxon>
        <taxon>Pezizomycotina</taxon>
        <taxon>Sordariomycetes</taxon>
        <taxon>Hypocreomycetidae</taxon>
        <taxon>Hypocreales</taxon>
        <taxon>Nectriaceae</taxon>
        <taxon>Fusarium</taxon>
        <taxon>Fusarium decemcellulare species complex</taxon>
    </lineage>
</organism>
<feature type="transmembrane region" description="Helical" evidence="1">
    <location>
        <begin position="85"/>
        <end position="105"/>
    </location>
</feature>
<dbReference type="OrthoDB" id="10250990at2759"/>
<evidence type="ECO:0000259" key="2">
    <source>
        <dbReference type="Pfam" id="PF24803"/>
    </source>
</evidence>
<keyword evidence="4" id="KW-1185">Reference proteome</keyword>
<dbReference type="AlphaFoldDB" id="A0A8H4LAD8"/>
<evidence type="ECO:0000256" key="1">
    <source>
        <dbReference type="SAM" id="Phobius"/>
    </source>
</evidence>
<name>A0A8H4LAD8_9HYPO</name>
<proteinExistence type="predicted"/>
<dbReference type="PANTHER" id="PTHR37019:SF1">
    <property type="entry name" value="EXPERA DOMAIN-CONTAINING PROTEIN"/>
    <property type="match status" value="1"/>
</dbReference>
<feature type="transmembrane region" description="Helical" evidence="1">
    <location>
        <begin position="306"/>
        <end position="331"/>
    </location>
</feature>
<dbReference type="InterPro" id="IPR056121">
    <property type="entry name" value="DUF7704"/>
</dbReference>
<keyword evidence="1" id="KW-0472">Membrane</keyword>
<feature type="domain" description="DUF7704" evidence="2">
    <location>
        <begin position="6"/>
        <end position="136"/>
    </location>
</feature>
<feature type="transmembrane region" description="Helical" evidence="1">
    <location>
        <begin position="53"/>
        <end position="73"/>
    </location>
</feature>
<feature type="transmembrane region" description="Helical" evidence="1">
    <location>
        <begin position="220"/>
        <end position="245"/>
    </location>
</feature>
<feature type="transmembrane region" description="Helical" evidence="1">
    <location>
        <begin position="188"/>
        <end position="208"/>
    </location>
</feature>
<feature type="transmembrane region" description="Helical" evidence="1">
    <location>
        <begin position="352"/>
        <end position="374"/>
    </location>
</feature>